<dbReference type="RefSeq" id="WP_380044932.1">
    <property type="nucleotide sequence ID" value="NZ_JBHLTC010000009.1"/>
</dbReference>
<evidence type="ECO:0000313" key="2">
    <source>
        <dbReference type="Proteomes" id="UP001589890"/>
    </source>
</evidence>
<dbReference type="Proteomes" id="UP001589890">
    <property type="component" value="Unassembled WGS sequence"/>
</dbReference>
<sequence>MTTAVVRYQTKPDQADENQRLIENVFAELAAKRPEVLRYQCVRLEDGVTFVHVVHDAEGSEALTSLKAFQEFQRGLKDRLADEPERTSGHLVGSYVSDAVLALGQPTA</sequence>
<dbReference type="EMBL" id="JBHLTC010000009">
    <property type="protein sequence ID" value="MFC0624122.1"/>
    <property type="molecule type" value="Genomic_DNA"/>
</dbReference>
<dbReference type="SUPFAM" id="SSF54909">
    <property type="entry name" value="Dimeric alpha+beta barrel"/>
    <property type="match status" value="1"/>
</dbReference>
<name>A0ABV6QK78_9ACTN</name>
<comment type="caution">
    <text evidence="1">The sequence shown here is derived from an EMBL/GenBank/DDBJ whole genome shotgun (WGS) entry which is preliminary data.</text>
</comment>
<dbReference type="Gene3D" id="3.30.70.100">
    <property type="match status" value="1"/>
</dbReference>
<reference evidence="1 2" key="1">
    <citation type="submission" date="2024-09" db="EMBL/GenBank/DDBJ databases">
        <authorList>
            <person name="Sun Q."/>
            <person name="Mori K."/>
        </authorList>
    </citation>
    <scope>NUCLEOTIDE SEQUENCE [LARGE SCALE GENOMIC DNA]</scope>
    <source>
        <strain evidence="1 2">CGMCC 1.15906</strain>
    </source>
</reference>
<keyword evidence="2" id="KW-1185">Reference proteome</keyword>
<evidence type="ECO:0008006" key="3">
    <source>
        <dbReference type="Google" id="ProtNLM"/>
    </source>
</evidence>
<accession>A0ABV6QK78</accession>
<gene>
    <name evidence="1" type="ORF">ACFFGN_08610</name>
</gene>
<proteinExistence type="predicted"/>
<organism evidence="1 2">
    <name type="scientific">Kribbella deserti</name>
    <dbReference type="NCBI Taxonomy" id="1926257"/>
    <lineage>
        <taxon>Bacteria</taxon>
        <taxon>Bacillati</taxon>
        <taxon>Actinomycetota</taxon>
        <taxon>Actinomycetes</taxon>
        <taxon>Propionibacteriales</taxon>
        <taxon>Kribbellaceae</taxon>
        <taxon>Kribbella</taxon>
    </lineage>
</organism>
<protein>
    <recommendedName>
        <fullName evidence="3">Antibiotic biosynthesis monooxygenase</fullName>
    </recommendedName>
</protein>
<dbReference type="InterPro" id="IPR011008">
    <property type="entry name" value="Dimeric_a/b-barrel"/>
</dbReference>
<evidence type="ECO:0000313" key="1">
    <source>
        <dbReference type="EMBL" id="MFC0624122.1"/>
    </source>
</evidence>